<dbReference type="Proteomes" id="UP000242915">
    <property type="component" value="Unassembled WGS sequence"/>
</dbReference>
<keyword evidence="3" id="KW-0808">Transferase</keyword>
<accession>A0A239A513</accession>
<feature type="domain" description="Glycosyl transferase family 1" evidence="1">
    <location>
        <begin position="207"/>
        <end position="368"/>
    </location>
</feature>
<dbReference type="Gene3D" id="3.40.50.2000">
    <property type="entry name" value="Glycogen Phosphorylase B"/>
    <property type="match status" value="2"/>
</dbReference>
<evidence type="ECO:0000259" key="2">
    <source>
        <dbReference type="Pfam" id="PF13579"/>
    </source>
</evidence>
<dbReference type="SUPFAM" id="SSF53756">
    <property type="entry name" value="UDP-Glycosyltransferase/glycogen phosphorylase"/>
    <property type="match status" value="1"/>
</dbReference>
<gene>
    <name evidence="3" type="ORF">SAMN05216255_0917</name>
</gene>
<dbReference type="PANTHER" id="PTHR12526">
    <property type="entry name" value="GLYCOSYLTRANSFERASE"/>
    <property type="match status" value="1"/>
</dbReference>
<feature type="domain" description="Glycosyltransferase subfamily 4-like N-terminal" evidence="2">
    <location>
        <begin position="31"/>
        <end position="184"/>
    </location>
</feature>
<dbReference type="CDD" id="cd03808">
    <property type="entry name" value="GT4_CapM-like"/>
    <property type="match status" value="1"/>
</dbReference>
<proteinExistence type="predicted"/>
<organism evidence="3 4">
    <name type="scientific">Pseudomonas segetis</name>
    <dbReference type="NCBI Taxonomy" id="298908"/>
    <lineage>
        <taxon>Bacteria</taxon>
        <taxon>Pseudomonadati</taxon>
        <taxon>Pseudomonadota</taxon>
        <taxon>Gammaproteobacteria</taxon>
        <taxon>Pseudomonadales</taxon>
        <taxon>Pseudomonadaceae</taxon>
        <taxon>Pseudomonas</taxon>
    </lineage>
</organism>
<dbReference type="EMBL" id="FZOG01000001">
    <property type="protein sequence ID" value="SNR90756.1"/>
    <property type="molecule type" value="Genomic_DNA"/>
</dbReference>
<dbReference type="Pfam" id="PF13579">
    <property type="entry name" value="Glyco_trans_4_4"/>
    <property type="match status" value="1"/>
</dbReference>
<evidence type="ECO:0000259" key="1">
    <source>
        <dbReference type="Pfam" id="PF00534"/>
    </source>
</evidence>
<protein>
    <submittedName>
        <fullName evidence="3">Glycosyltransferase involved in cell wall bisynthesis</fullName>
    </submittedName>
</protein>
<reference evidence="4" key="1">
    <citation type="submission" date="2017-06" db="EMBL/GenBank/DDBJ databases">
        <authorList>
            <person name="Varghese N."/>
            <person name="Submissions S."/>
        </authorList>
    </citation>
    <scope>NUCLEOTIDE SEQUENCE [LARGE SCALE GENOMIC DNA]</scope>
    <source>
        <strain evidence="4">CIP 108523</strain>
    </source>
</reference>
<dbReference type="Pfam" id="PF00534">
    <property type="entry name" value="Glycos_transf_1"/>
    <property type="match status" value="1"/>
</dbReference>
<dbReference type="RefSeq" id="WP_245851332.1">
    <property type="nucleotide sequence ID" value="NZ_FZOG01000001.1"/>
</dbReference>
<dbReference type="PANTHER" id="PTHR12526:SF630">
    <property type="entry name" value="GLYCOSYLTRANSFERASE"/>
    <property type="match status" value="1"/>
</dbReference>
<keyword evidence="4" id="KW-1185">Reference proteome</keyword>
<dbReference type="GO" id="GO:0016757">
    <property type="term" value="F:glycosyltransferase activity"/>
    <property type="evidence" value="ECO:0007669"/>
    <property type="project" value="InterPro"/>
</dbReference>
<evidence type="ECO:0000313" key="3">
    <source>
        <dbReference type="EMBL" id="SNR90756.1"/>
    </source>
</evidence>
<sequence length="396" mass="43336">MLIGNKGRQRAISNLHVARVSTVPFFVITQLSAQLSALVRAGAKVSVVASDDEHSCALSTVGGVRFYPVNICRNISLIKDLKSLFQLIKLFRAQRFDIVHSTTPKAGLLCAIAGWIARVDVRLHTFTGQPWVTMSGLKQRLLKLCDRLIGMLNTHCYTDSISQREFLVSSGIVSPSKISVVGTGSLAGVDVKRFSRDRFSYHDRLALRTSLSIPQCSKVVLFVGRVTRDKGIQELLDAFSCVQSSLSDDVVLLVVGPFEPDAKLLFENFGDDIAHSNIRIIGFSDTPESYMAIADVLCLPSYREGFGTVVIEAAAMGVPTIGTNIYGLSDAIVDGETGLLVPVKDYRALADALHKVLDDDVLRTNMSISACSRAVKSFDSEYCSNLLIQEYEGFFR</sequence>
<dbReference type="GO" id="GO:1901135">
    <property type="term" value="P:carbohydrate derivative metabolic process"/>
    <property type="evidence" value="ECO:0007669"/>
    <property type="project" value="UniProtKB-ARBA"/>
</dbReference>
<dbReference type="InterPro" id="IPR001296">
    <property type="entry name" value="Glyco_trans_1"/>
</dbReference>
<evidence type="ECO:0000313" key="4">
    <source>
        <dbReference type="Proteomes" id="UP000242915"/>
    </source>
</evidence>
<dbReference type="InterPro" id="IPR028098">
    <property type="entry name" value="Glyco_trans_4-like_N"/>
</dbReference>
<dbReference type="AlphaFoldDB" id="A0A239A513"/>
<name>A0A239A513_9PSED</name>